<evidence type="ECO:0000313" key="3">
    <source>
        <dbReference type="Proteomes" id="UP000287853"/>
    </source>
</evidence>
<proteinExistence type="predicted"/>
<evidence type="ECO:0000313" key="2">
    <source>
        <dbReference type="EMBL" id="RWX46390.1"/>
    </source>
</evidence>
<accession>A0A444J0C5</accession>
<dbReference type="InterPro" id="IPR002350">
    <property type="entry name" value="Kazal_dom"/>
</dbReference>
<feature type="domain" description="Kazal-like" evidence="1">
    <location>
        <begin position="70"/>
        <end position="119"/>
    </location>
</feature>
<comment type="caution">
    <text evidence="2">The sequence shown here is derived from an EMBL/GenBank/DDBJ whole genome shotgun (WGS) entry which is preliminary data.</text>
</comment>
<dbReference type="SMART" id="SM00280">
    <property type="entry name" value="KAZAL"/>
    <property type="match status" value="1"/>
</dbReference>
<dbReference type="EMBL" id="MTKO01000065">
    <property type="protein sequence ID" value="RWX46390.1"/>
    <property type="molecule type" value="Genomic_DNA"/>
</dbReference>
<dbReference type="InterPro" id="IPR036058">
    <property type="entry name" value="Kazal_dom_sf"/>
</dbReference>
<keyword evidence="3" id="KW-1185">Reference proteome</keyword>
<dbReference type="Pfam" id="PF00050">
    <property type="entry name" value="Kazal_1"/>
    <property type="match status" value="1"/>
</dbReference>
<evidence type="ECO:0000259" key="1">
    <source>
        <dbReference type="PROSITE" id="PS51465"/>
    </source>
</evidence>
<gene>
    <name evidence="2" type="ORF">H206_01548</name>
</gene>
<sequence>MKFFIWLMSCFVLLLLNGCYYPGHYPQRPPQQPSSTRPPQPPPGVCGTIAGLGCPSGQYCDFGVGTCNMPDAQGICRPRPEMCTQQYDPVCGCNEKTYGNACMAALASVSVKHPGRCQPERPVHRGWRHR</sequence>
<dbReference type="Gene3D" id="3.30.60.30">
    <property type="match status" value="1"/>
</dbReference>
<protein>
    <submittedName>
        <fullName evidence="2">Kazal-type serine protease inhibitor domain-containing protein</fullName>
    </submittedName>
</protein>
<dbReference type="Proteomes" id="UP000287853">
    <property type="component" value="Unassembled WGS sequence"/>
</dbReference>
<name>A0A444J0C5_9BACT</name>
<organism evidence="2 3">
    <name type="scientific">Candidatus Electrothrix aarhusensis</name>
    <dbReference type="NCBI Taxonomy" id="1859131"/>
    <lineage>
        <taxon>Bacteria</taxon>
        <taxon>Pseudomonadati</taxon>
        <taxon>Thermodesulfobacteriota</taxon>
        <taxon>Desulfobulbia</taxon>
        <taxon>Desulfobulbales</taxon>
        <taxon>Desulfobulbaceae</taxon>
        <taxon>Candidatus Electrothrix</taxon>
    </lineage>
</organism>
<dbReference type="PROSITE" id="PS51465">
    <property type="entry name" value="KAZAL_2"/>
    <property type="match status" value="1"/>
</dbReference>
<reference evidence="2 3" key="1">
    <citation type="submission" date="2017-01" db="EMBL/GenBank/DDBJ databases">
        <title>The cable genome- insights into the physiology and evolution of filamentous bacteria capable of sulfide oxidation via long distance electron transfer.</title>
        <authorList>
            <person name="Schreiber L."/>
            <person name="Bjerg J.T."/>
            <person name="Boggild A."/>
            <person name="Van De Vossenberg J."/>
            <person name="Meysman F."/>
            <person name="Nielsen L.P."/>
            <person name="Schramm A."/>
            <person name="Kjeldsen K.U."/>
        </authorList>
    </citation>
    <scope>NUCLEOTIDE SEQUENCE [LARGE SCALE GENOMIC DNA]</scope>
    <source>
        <strain evidence="2">MCF</strain>
    </source>
</reference>
<dbReference type="AlphaFoldDB" id="A0A444J0C5"/>
<dbReference type="SUPFAM" id="SSF100895">
    <property type="entry name" value="Kazal-type serine protease inhibitors"/>
    <property type="match status" value="1"/>
</dbReference>